<reference evidence="3" key="1">
    <citation type="submission" date="2022-11" db="EMBL/GenBank/DDBJ databases">
        <title>Chromosomal genome sequence assembly and mating type (MAT) locus characterization of the leprose asexual lichenized fungus Lepraria neglecta (Nyl.) Erichsen.</title>
        <authorList>
            <person name="Allen J.L."/>
            <person name="Pfeffer B."/>
        </authorList>
    </citation>
    <scope>NUCLEOTIDE SEQUENCE</scope>
    <source>
        <strain evidence="3">Allen 5258</strain>
    </source>
</reference>
<evidence type="ECO:0000259" key="2">
    <source>
        <dbReference type="Pfam" id="PF14420"/>
    </source>
</evidence>
<keyword evidence="4" id="KW-1185">Reference proteome</keyword>
<comment type="caution">
    <text evidence="3">The sequence shown here is derived from an EMBL/GenBank/DDBJ whole genome shotgun (WGS) entry which is preliminary data.</text>
</comment>
<sequence length="562" mass="63894">MLGERVLLPTPAVVGDSHPHDLSRTVDATPAGAEGPIAGEQGGGKQRRHRHTAQEWEDLKECFKELYFQEDSSLEDVRQEMKRDYGFEASIRQYKIKIKEWGLEKHIKAPDMQILLAKKDKRTRDRGVGTVFVVKGVKFEEDRLNRFGKRELAKSGDYISPSTGMSTFKINATPAGVYYYTPQSIIDAESPHVDTDDVFILQNAHHYRKVGPITTVQATFESVQTPTREGLASLAHPHQAAGQGIACRGRFSDGDKAIKLLWQARNFAIGLAKIMLEPGAAGELAQSQWSDQPLAPQFWVSPQAPEGPGRARVQRLVEYVKPAVLCKRLIGIGRQDSSRWLGDWHLMNETEIFNVETAGRLTFGNPSLPYPEMEIFTLWVKFDKAAQKTRNNLLRICFCIDPDQERRDCNYCHSTCLVLDYMGPEGAVKLNIPLFRSDQQTSEWAQFQGEIRTHKRTVESTWGDVNYIYQGMTSIRVDCKRHKTTKNNTRVHFDYNSEEDSEQETWDAEGRSDITLFEPFPPPEHSWICPDSNSLLAQEEEWNSEEDPLVSDEEIFEPFPAD</sequence>
<dbReference type="InterPro" id="IPR025676">
    <property type="entry name" value="Clr5_dom"/>
</dbReference>
<feature type="region of interest" description="Disordered" evidence="1">
    <location>
        <begin position="538"/>
        <end position="562"/>
    </location>
</feature>
<feature type="compositionally biased region" description="Acidic residues" evidence="1">
    <location>
        <begin position="538"/>
        <end position="556"/>
    </location>
</feature>
<evidence type="ECO:0000256" key="1">
    <source>
        <dbReference type="SAM" id="MobiDB-lite"/>
    </source>
</evidence>
<gene>
    <name evidence="3" type="ORF">OEA41_002582</name>
</gene>
<name>A0AAE0DMS9_9LECA</name>
<feature type="domain" description="Clr5" evidence="2">
    <location>
        <begin position="53"/>
        <end position="105"/>
    </location>
</feature>
<dbReference type="PANTHER" id="PTHR38788">
    <property type="entry name" value="CLR5 DOMAIN-CONTAINING PROTEIN"/>
    <property type="match status" value="1"/>
</dbReference>
<feature type="region of interest" description="Disordered" evidence="1">
    <location>
        <begin position="1"/>
        <end position="48"/>
    </location>
</feature>
<accession>A0AAE0DMS9</accession>
<dbReference type="Proteomes" id="UP001276659">
    <property type="component" value="Unassembled WGS sequence"/>
</dbReference>
<dbReference type="EMBL" id="JASNWA010000006">
    <property type="protein sequence ID" value="KAK3175335.1"/>
    <property type="molecule type" value="Genomic_DNA"/>
</dbReference>
<dbReference type="PANTHER" id="PTHR38788:SF3">
    <property type="entry name" value="CLR5 DOMAIN-CONTAINING PROTEIN"/>
    <property type="match status" value="1"/>
</dbReference>
<dbReference type="Pfam" id="PF14420">
    <property type="entry name" value="Clr5"/>
    <property type="match status" value="1"/>
</dbReference>
<protein>
    <recommendedName>
        <fullName evidence="2">Clr5 domain-containing protein</fullName>
    </recommendedName>
</protein>
<evidence type="ECO:0000313" key="3">
    <source>
        <dbReference type="EMBL" id="KAK3175335.1"/>
    </source>
</evidence>
<dbReference type="AlphaFoldDB" id="A0AAE0DMS9"/>
<evidence type="ECO:0000313" key="4">
    <source>
        <dbReference type="Proteomes" id="UP001276659"/>
    </source>
</evidence>
<proteinExistence type="predicted"/>
<organism evidence="3 4">
    <name type="scientific">Lepraria neglecta</name>
    <dbReference type="NCBI Taxonomy" id="209136"/>
    <lineage>
        <taxon>Eukaryota</taxon>
        <taxon>Fungi</taxon>
        <taxon>Dikarya</taxon>
        <taxon>Ascomycota</taxon>
        <taxon>Pezizomycotina</taxon>
        <taxon>Lecanoromycetes</taxon>
        <taxon>OSLEUM clade</taxon>
        <taxon>Lecanoromycetidae</taxon>
        <taxon>Lecanorales</taxon>
        <taxon>Lecanorineae</taxon>
        <taxon>Stereocaulaceae</taxon>
        <taxon>Lepraria</taxon>
    </lineage>
</organism>